<proteinExistence type="predicted"/>
<keyword evidence="1" id="KW-0812">Transmembrane</keyword>
<evidence type="ECO:0000313" key="2">
    <source>
        <dbReference type="EMBL" id="KAK2949555.1"/>
    </source>
</evidence>
<dbReference type="Proteomes" id="UP001281761">
    <property type="component" value="Unassembled WGS sequence"/>
</dbReference>
<accession>A0ABQ9XH89</accession>
<comment type="caution">
    <text evidence="2">The sequence shown here is derived from an EMBL/GenBank/DDBJ whole genome shotgun (WGS) entry which is preliminary data.</text>
</comment>
<evidence type="ECO:0000256" key="1">
    <source>
        <dbReference type="SAM" id="Phobius"/>
    </source>
</evidence>
<keyword evidence="3" id="KW-1185">Reference proteome</keyword>
<sequence>MFEYFKHRTLLGNITLIVTYAYIVMAVCNWYVYQDNINIIIGLLGLVAIHLRGSLFVMFYIIMAAFSLIFEIVSIPVYWKSRANAVYSFLWELFALILKVGSIALSVILILTSNLGDPANTLYTSQSQSYPQSEPQIVSNQV</sequence>
<feature type="transmembrane region" description="Helical" evidence="1">
    <location>
        <begin position="12"/>
        <end position="33"/>
    </location>
</feature>
<gene>
    <name evidence="2" type="ORF">BLNAU_15537</name>
</gene>
<organism evidence="2 3">
    <name type="scientific">Blattamonas nauphoetae</name>
    <dbReference type="NCBI Taxonomy" id="2049346"/>
    <lineage>
        <taxon>Eukaryota</taxon>
        <taxon>Metamonada</taxon>
        <taxon>Preaxostyla</taxon>
        <taxon>Oxymonadida</taxon>
        <taxon>Blattamonas</taxon>
    </lineage>
</organism>
<feature type="transmembrane region" description="Helical" evidence="1">
    <location>
        <begin position="39"/>
        <end position="69"/>
    </location>
</feature>
<evidence type="ECO:0008006" key="4">
    <source>
        <dbReference type="Google" id="ProtNLM"/>
    </source>
</evidence>
<protein>
    <recommendedName>
        <fullName evidence="4">Transmembrane protein</fullName>
    </recommendedName>
</protein>
<evidence type="ECO:0000313" key="3">
    <source>
        <dbReference type="Proteomes" id="UP001281761"/>
    </source>
</evidence>
<keyword evidence="1" id="KW-0472">Membrane</keyword>
<name>A0ABQ9XH89_9EUKA</name>
<reference evidence="2 3" key="1">
    <citation type="journal article" date="2022" name="bioRxiv">
        <title>Genomics of Preaxostyla Flagellates Illuminates Evolutionary Transitions and the Path Towards Mitochondrial Loss.</title>
        <authorList>
            <person name="Novak L.V.F."/>
            <person name="Treitli S.C."/>
            <person name="Pyrih J."/>
            <person name="Halakuc P."/>
            <person name="Pipaliya S.V."/>
            <person name="Vacek V."/>
            <person name="Brzon O."/>
            <person name="Soukal P."/>
            <person name="Eme L."/>
            <person name="Dacks J.B."/>
            <person name="Karnkowska A."/>
            <person name="Elias M."/>
            <person name="Hampl V."/>
        </authorList>
    </citation>
    <scope>NUCLEOTIDE SEQUENCE [LARGE SCALE GENOMIC DNA]</scope>
    <source>
        <strain evidence="2">NAU3</strain>
        <tissue evidence="2">Gut</tissue>
    </source>
</reference>
<feature type="transmembrane region" description="Helical" evidence="1">
    <location>
        <begin position="89"/>
        <end position="111"/>
    </location>
</feature>
<dbReference type="EMBL" id="JARBJD010000154">
    <property type="protein sequence ID" value="KAK2949555.1"/>
    <property type="molecule type" value="Genomic_DNA"/>
</dbReference>
<keyword evidence="1" id="KW-1133">Transmembrane helix</keyword>